<keyword evidence="6" id="KW-1185">Reference proteome</keyword>
<comment type="subcellular location">
    <subcellularLocation>
        <location evidence="1">Cell envelope</location>
    </subcellularLocation>
</comment>
<dbReference type="Pfam" id="PF25881">
    <property type="entry name" value="HH_YBHG"/>
    <property type="match status" value="1"/>
</dbReference>
<dbReference type="PANTHER" id="PTHR32347">
    <property type="entry name" value="EFFLUX SYSTEM COMPONENT YKNX-RELATED"/>
    <property type="match status" value="1"/>
</dbReference>
<keyword evidence="3" id="KW-1133">Transmembrane helix</keyword>
<dbReference type="AlphaFoldDB" id="A0A448TRZ5"/>
<dbReference type="PANTHER" id="PTHR32347:SF29">
    <property type="entry name" value="UPF0194 MEMBRANE PROTEIN YBHG"/>
    <property type="match status" value="1"/>
</dbReference>
<dbReference type="KEGG" id="adp:NCTC12871_00025"/>
<dbReference type="InterPro" id="IPR050465">
    <property type="entry name" value="UPF0194_transport"/>
</dbReference>
<dbReference type="GO" id="GO:0030313">
    <property type="term" value="C:cell envelope"/>
    <property type="evidence" value="ECO:0007669"/>
    <property type="project" value="UniProtKB-SubCell"/>
</dbReference>
<proteinExistence type="predicted"/>
<organism evidence="5 6">
    <name type="scientific">Actinobacillus delphinicola</name>
    <dbReference type="NCBI Taxonomy" id="51161"/>
    <lineage>
        <taxon>Bacteria</taxon>
        <taxon>Pseudomonadati</taxon>
        <taxon>Pseudomonadota</taxon>
        <taxon>Gammaproteobacteria</taxon>
        <taxon>Pasteurellales</taxon>
        <taxon>Pasteurellaceae</taxon>
        <taxon>Actinobacillus</taxon>
    </lineage>
</organism>
<feature type="domain" description="YbhG-like alpha-helical hairpin" evidence="4">
    <location>
        <begin position="85"/>
        <end position="202"/>
    </location>
</feature>
<evidence type="ECO:0000256" key="1">
    <source>
        <dbReference type="ARBA" id="ARBA00004196"/>
    </source>
</evidence>
<reference evidence="5 6" key="1">
    <citation type="submission" date="2018-12" db="EMBL/GenBank/DDBJ databases">
        <authorList>
            <consortium name="Pathogen Informatics"/>
        </authorList>
    </citation>
    <scope>NUCLEOTIDE SEQUENCE [LARGE SCALE GENOMIC DNA]</scope>
    <source>
        <strain evidence="5 6">NCTC12871</strain>
    </source>
</reference>
<sequence length="327" mass="36062">MTKKLLAFLIFIGVLICLFFICAYLFSSKTPPYRAWGNVDTRTVALSFQIPGRIQTLNVDEGTMVKKGEILGVLDPRPLILERNTAQELVKQAQANYDLAKEGFRKEDIEKGKAAVTALESKVALAKLTLKRMTDLYKRQSASEQNYDTAKYTYDGLVAELASAKAQYAILQGGLRPDQVKAAKAELAQAQSRLALANYNLNVGAKLIAPVDGLIRGRLAENGDMAAPNRIIYDISLITPKHLRVYVSEPQLRYVHPGDKATVLTDTTSPMTATVASVSDKAEFTPKTVQTQDLRTLLVYEVRLTLPDPDNLLKLGQPITVDFDDGE</sequence>
<evidence type="ECO:0000313" key="5">
    <source>
        <dbReference type="EMBL" id="VEJ08623.1"/>
    </source>
</evidence>
<keyword evidence="3" id="KW-0472">Membrane</keyword>
<evidence type="ECO:0000313" key="6">
    <source>
        <dbReference type="Proteomes" id="UP000279799"/>
    </source>
</evidence>
<evidence type="ECO:0000256" key="3">
    <source>
        <dbReference type="SAM" id="Phobius"/>
    </source>
</evidence>
<dbReference type="Gene3D" id="2.40.30.170">
    <property type="match status" value="1"/>
</dbReference>
<feature type="transmembrane region" description="Helical" evidence="3">
    <location>
        <begin position="6"/>
        <end position="26"/>
    </location>
</feature>
<accession>A0A448TRZ5</accession>
<name>A0A448TRZ5_9PAST</name>
<evidence type="ECO:0000256" key="2">
    <source>
        <dbReference type="ARBA" id="ARBA00023054"/>
    </source>
</evidence>
<dbReference type="OrthoDB" id="9813967at2"/>
<keyword evidence="2" id="KW-0175">Coiled coil</keyword>
<evidence type="ECO:0000259" key="4">
    <source>
        <dbReference type="Pfam" id="PF25881"/>
    </source>
</evidence>
<dbReference type="RefSeq" id="WP_126597862.1">
    <property type="nucleotide sequence ID" value="NZ_LR134510.1"/>
</dbReference>
<dbReference type="SUPFAM" id="SSF111369">
    <property type="entry name" value="HlyD-like secretion proteins"/>
    <property type="match status" value="2"/>
</dbReference>
<protein>
    <submittedName>
        <fullName evidence="5">Membrane-fusion protein</fullName>
    </submittedName>
</protein>
<dbReference type="EMBL" id="LR134510">
    <property type="protein sequence ID" value="VEJ08623.1"/>
    <property type="molecule type" value="Genomic_DNA"/>
</dbReference>
<keyword evidence="3" id="KW-0812">Transmembrane</keyword>
<dbReference type="InterPro" id="IPR059052">
    <property type="entry name" value="HH_YbhG-like"/>
</dbReference>
<dbReference type="Gene3D" id="1.10.287.470">
    <property type="entry name" value="Helix hairpin bin"/>
    <property type="match status" value="1"/>
</dbReference>
<dbReference type="Gene3D" id="2.40.50.100">
    <property type="match status" value="1"/>
</dbReference>
<gene>
    <name evidence="5" type="primary">acrA2</name>
    <name evidence="5" type="ORF">NCTC12871_00025</name>
</gene>
<dbReference type="Proteomes" id="UP000279799">
    <property type="component" value="Chromosome"/>
</dbReference>